<proteinExistence type="predicted"/>
<reference evidence="2" key="1">
    <citation type="submission" date="2018-12" db="EMBL/GenBank/DDBJ databases">
        <title>Novel natural products biosynthetic potential of the class Ktedonobacteria.</title>
        <authorList>
            <person name="Zheng Y."/>
            <person name="Saitou A."/>
            <person name="Wang C.M."/>
            <person name="Toyoda A."/>
            <person name="Minakuchi Y."/>
            <person name="Sekiguchi Y."/>
            <person name="Ueda K."/>
            <person name="Takano H."/>
            <person name="Sakai Y."/>
            <person name="Yokota A."/>
            <person name="Yabe S."/>
        </authorList>
    </citation>
    <scope>NUCLEOTIDE SEQUENCE</scope>
    <source>
        <strain evidence="2">A3-2</strain>
    </source>
</reference>
<accession>A0A455T193</accession>
<sequence>MGLPPGGRKRAPYLVICYCEEVGDLFLLPATCERCVLQILKKLSAEPAFDPFTIVVEREGKEVLRLGARRIVRPLGESAAETEPGEDGQPCSEPL</sequence>
<dbReference type="AlphaFoldDB" id="A0A455T193"/>
<gene>
    <name evidence="2" type="ORF">KTA_13300</name>
</gene>
<evidence type="ECO:0000313" key="2">
    <source>
        <dbReference type="EMBL" id="BBH93131.1"/>
    </source>
</evidence>
<feature type="region of interest" description="Disordered" evidence="1">
    <location>
        <begin position="76"/>
        <end position="95"/>
    </location>
</feature>
<dbReference type="EMBL" id="AP019377">
    <property type="protein sequence ID" value="BBH93131.1"/>
    <property type="molecule type" value="Genomic_DNA"/>
</dbReference>
<evidence type="ECO:0000256" key="1">
    <source>
        <dbReference type="SAM" id="MobiDB-lite"/>
    </source>
</evidence>
<name>A0A455T193_9CHLR</name>
<organism evidence="2">
    <name type="scientific">Thermogemmatispora argillosa</name>
    <dbReference type="NCBI Taxonomy" id="2045280"/>
    <lineage>
        <taxon>Bacteria</taxon>
        <taxon>Bacillati</taxon>
        <taxon>Chloroflexota</taxon>
        <taxon>Ktedonobacteria</taxon>
        <taxon>Thermogemmatisporales</taxon>
        <taxon>Thermogemmatisporaceae</taxon>
        <taxon>Thermogemmatispora</taxon>
    </lineage>
</organism>
<protein>
    <submittedName>
        <fullName evidence="2">Uncharacterized protein</fullName>
    </submittedName>
</protein>